<evidence type="ECO:0000313" key="9">
    <source>
        <dbReference type="Proteomes" id="UP001302676"/>
    </source>
</evidence>
<feature type="region of interest" description="Disordered" evidence="5">
    <location>
        <begin position="564"/>
        <end position="587"/>
    </location>
</feature>
<keyword evidence="3" id="KW-0804">Transcription</keyword>
<dbReference type="GeneID" id="87819166"/>
<evidence type="ECO:0000256" key="4">
    <source>
        <dbReference type="ARBA" id="ARBA00023242"/>
    </source>
</evidence>
<evidence type="ECO:0000256" key="5">
    <source>
        <dbReference type="SAM" id="MobiDB-lite"/>
    </source>
</evidence>
<keyword evidence="4" id="KW-0539">Nucleus</keyword>
<accession>A0AAN6ZRF4</accession>
<dbReference type="RefSeq" id="XP_062641548.1">
    <property type="nucleotide sequence ID" value="XM_062782553.1"/>
</dbReference>
<evidence type="ECO:0000256" key="3">
    <source>
        <dbReference type="ARBA" id="ARBA00023163"/>
    </source>
</evidence>
<evidence type="ECO:0000256" key="2">
    <source>
        <dbReference type="ARBA" id="ARBA00023125"/>
    </source>
</evidence>
<feature type="compositionally biased region" description="Acidic residues" evidence="5">
    <location>
        <begin position="746"/>
        <end position="806"/>
    </location>
</feature>
<dbReference type="Proteomes" id="UP001302676">
    <property type="component" value="Unassembled WGS sequence"/>
</dbReference>
<dbReference type="GO" id="GO:0006384">
    <property type="term" value="P:transcription initiation at RNA polymerase III promoter"/>
    <property type="evidence" value="ECO:0007669"/>
    <property type="project" value="InterPro"/>
</dbReference>
<organism evidence="8 9">
    <name type="scientific">Dichotomopilus funicola</name>
    <dbReference type="NCBI Taxonomy" id="1934379"/>
    <lineage>
        <taxon>Eukaryota</taxon>
        <taxon>Fungi</taxon>
        <taxon>Dikarya</taxon>
        <taxon>Ascomycota</taxon>
        <taxon>Pezizomycotina</taxon>
        <taxon>Sordariomycetes</taxon>
        <taxon>Sordariomycetidae</taxon>
        <taxon>Sordariales</taxon>
        <taxon>Chaetomiaceae</taxon>
        <taxon>Dichotomopilus</taxon>
    </lineage>
</organism>
<dbReference type="GO" id="GO:0005634">
    <property type="term" value="C:nucleus"/>
    <property type="evidence" value="ECO:0007669"/>
    <property type="project" value="UniProtKB-SubCell"/>
</dbReference>
<feature type="region of interest" description="Disordered" evidence="5">
    <location>
        <begin position="617"/>
        <end position="820"/>
    </location>
</feature>
<gene>
    <name evidence="8" type="ORF">C8A04DRAFT_33670</name>
</gene>
<dbReference type="Pfam" id="PF17682">
    <property type="entry name" value="Tau95_N"/>
    <property type="match status" value="1"/>
</dbReference>
<feature type="domain" description="Transcription factor IIIC subunit 5 HTH" evidence="6">
    <location>
        <begin position="215"/>
        <end position="379"/>
    </location>
</feature>
<name>A0AAN6ZRF4_9PEZI</name>
<feature type="domain" description="Transcription factor IIIC subunit Tfc1/Sfc1 triple barrel" evidence="7">
    <location>
        <begin position="29"/>
        <end position="176"/>
    </location>
</feature>
<feature type="compositionally biased region" description="Acidic residues" evidence="5">
    <location>
        <begin position="666"/>
        <end position="682"/>
    </location>
</feature>
<protein>
    <submittedName>
        <fullName evidence="8">Transcription factor tau subunit sfc1</fullName>
    </submittedName>
</protein>
<keyword evidence="2" id="KW-0238">DNA-binding</keyword>
<feature type="compositionally biased region" description="Low complexity" evidence="5">
    <location>
        <begin position="627"/>
        <end position="638"/>
    </location>
</feature>
<proteinExistence type="predicted"/>
<feature type="compositionally biased region" description="Basic and acidic residues" evidence="5">
    <location>
        <begin position="577"/>
        <end position="586"/>
    </location>
</feature>
<feature type="compositionally biased region" description="Low complexity" evidence="5">
    <location>
        <begin position="519"/>
        <end position="533"/>
    </location>
</feature>
<dbReference type="Pfam" id="PF09734">
    <property type="entry name" value="Tau95"/>
    <property type="match status" value="1"/>
</dbReference>
<evidence type="ECO:0000256" key="1">
    <source>
        <dbReference type="ARBA" id="ARBA00004123"/>
    </source>
</evidence>
<dbReference type="InterPro" id="IPR040454">
    <property type="entry name" value="TF_IIIC_Tfc1/Sfc1"/>
</dbReference>
<reference evidence="8" key="2">
    <citation type="submission" date="2023-05" db="EMBL/GenBank/DDBJ databases">
        <authorList>
            <consortium name="Lawrence Berkeley National Laboratory"/>
            <person name="Steindorff A."/>
            <person name="Hensen N."/>
            <person name="Bonometti L."/>
            <person name="Westerberg I."/>
            <person name="Brannstrom I.O."/>
            <person name="Guillou S."/>
            <person name="Cros-Aarteil S."/>
            <person name="Calhoun S."/>
            <person name="Haridas S."/>
            <person name="Kuo A."/>
            <person name="Mondo S."/>
            <person name="Pangilinan J."/>
            <person name="Riley R."/>
            <person name="Labutti K."/>
            <person name="Andreopoulos B."/>
            <person name="Lipzen A."/>
            <person name="Chen C."/>
            <person name="Yanf M."/>
            <person name="Daum C."/>
            <person name="Ng V."/>
            <person name="Clum A."/>
            <person name="Ohm R."/>
            <person name="Martin F."/>
            <person name="Silar P."/>
            <person name="Natvig D."/>
            <person name="Lalanne C."/>
            <person name="Gautier V."/>
            <person name="Ament-Velasquez S.L."/>
            <person name="Kruys A."/>
            <person name="Hutchinson M.I."/>
            <person name="Powell A.J."/>
            <person name="Barry K."/>
            <person name="Miller A.N."/>
            <person name="Grigoriev I.V."/>
            <person name="Debuchy R."/>
            <person name="Gladieux P."/>
            <person name="Thoren M.H."/>
            <person name="Johannesson H."/>
        </authorList>
    </citation>
    <scope>NUCLEOTIDE SEQUENCE</scope>
    <source>
        <strain evidence="8">CBS 141.50</strain>
    </source>
</reference>
<feature type="region of interest" description="Disordered" evidence="5">
    <location>
        <begin position="97"/>
        <end position="139"/>
    </location>
</feature>
<dbReference type="Gene3D" id="3.30.200.160">
    <property type="entry name" value="TFIIIC, subcomplex tauA, subunit Sfc1, barrel domain"/>
    <property type="match status" value="1"/>
</dbReference>
<dbReference type="AlphaFoldDB" id="A0AAN6ZRF4"/>
<dbReference type="PANTHER" id="PTHR13230">
    <property type="entry name" value="GENERAL TRANSCRIPTION FACTOR IIIC, POLYPEPTIDE 5"/>
    <property type="match status" value="1"/>
</dbReference>
<feature type="compositionally biased region" description="Acidic residues" evidence="5">
    <location>
        <begin position="696"/>
        <end position="729"/>
    </location>
</feature>
<dbReference type="InterPro" id="IPR019136">
    <property type="entry name" value="TF_IIIC_su-5_HTH"/>
</dbReference>
<dbReference type="GO" id="GO:0001003">
    <property type="term" value="F:RNA polymerase III type 2 promoter sequence-specific DNA binding"/>
    <property type="evidence" value="ECO:0007669"/>
    <property type="project" value="TreeGrafter"/>
</dbReference>
<evidence type="ECO:0000259" key="7">
    <source>
        <dbReference type="Pfam" id="PF17682"/>
    </source>
</evidence>
<comment type="subcellular location">
    <subcellularLocation>
        <location evidence="1">Nucleus</location>
    </subcellularLocation>
</comment>
<reference evidence="8" key="1">
    <citation type="journal article" date="2023" name="Mol. Phylogenet. Evol.">
        <title>Genome-scale phylogeny and comparative genomics of the fungal order Sordariales.</title>
        <authorList>
            <person name="Hensen N."/>
            <person name="Bonometti L."/>
            <person name="Westerberg I."/>
            <person name="Brannstrom I.O."/>
            <person name="Guillou S."/>
            <person name="Cros-Aarteil S."/>
            <person name="Calhoun S."/>
            <person name="Haridas S."/>
            <person name="Kuo A."/>
            <person name="Mondo S."/>
            <person name="Pangilinan J."/>
            <person name="Riley R."/>
            <person name="LaButti K."/>
            <person name="Andreopoulos B."/>
            <person name="Lipzen A."/>
            <person name="Chen C."/>
            <person name="Yan M."/>
            <person name="Daum C."/>
            <person name="Ng V."/>
            <person name="Clum A."/>
            <person name="Steindorff A."/>
            <person name="Ohm R.A."/>
            <person name="Martin F."/>
            <person name="Silar P."/>
            <person name="Natvig D.O."/>
            <person name="Lalanne C."/>
            <person name="Gautier V."/>
            <person name="Ament-Velasquez S.L."/>
            <person name="Kruys A."/>
            <person name="Hutchinson M.I."/>
            <person name="Powell A.J."/>
            <person name="Barry K."/>
            <person name="Miller A.N."/>
            <person name="Grigoriev I.V."/>
            <person name="Debuchy R."/>
            <person name="Gladieux P."/>
            <person name="Hiltunen Thoren M."/>
            <person name="Johannesson H."/>
        </authorList>
    </citation>
    <scope>NUCLEOTIDE SEQUENCE</scope>
    <source>
        <strain evidence="8">CBS 141.50</strain>
    </source>
</reference>
<dbReference type="GO" id="GO:0001002">
    <property type="term" value="F:RNA polymerase III type 1 promoter sequence-specific DNA binding"/>
    <property type="evidence" value="ECO:0007669"/>
    <property type="project" value="TreeGrafter"/>
</dbReference>
<dbReference type="GO" id="GO:0000127">
    <property type="term" value="C:transcription factor TFIIIC complex"/>
    <property type="evidence" value="ECO:0007669"/>
    <property type="project" value="InterPro"/>
</dbReference>
<dbReference type="EMBL" id="MU853554">
    <property type="protein sequence ID" value="KAK4148177.1"/>
    <property type="molecule type" value="Genomic_DNA"/>
</dbReference>
<sequence length="820" mass="91819">MSTRNNEDGGYADEDAAPAYTIPSRRLGALEHPMIIKNLDKAIKTFGQNSALQAILDSASPQIAVPLYLRYDNPTARPLTSHNALTHNVVLKVTVPKRTGRKRKRGTDSPWEGEVEQDVANGSSAVDPEVSSRDRLDTPQVIRRKLQDNVGKYVVEPIGVINSTHRYRGLADFQYSLGESKFMKKFVEKVLPGDVIKLKDFSLQPGIEVGPNIDLIPPPYFTPSTLPFGYNYAQNPHTKQLSPGPSDASGNMSEDQEYDRIVNITSRVPAAGYFIAHDEYPVPAGPRRQPDMSDPQVAAIINEMHLAMEERPIWTRRSMWNRLGAKFAELPKNGGLVRHCLQYAGYQFKGGPWRDALVRYGLDPRTDPKYRIYQTLIFKLHKTRIGSVGRSWQALRRKEIGVSNFGKAWKDLGVGVSKRNSNSTDDAVLNTHIFNGESFSTDGKVWQVCDITDPLLARLFAGAEIRQDCDVEISGYYHRVLWSVAKAIMKCKMVAIRFNRTLVDDDFSAALEAAKNAATLDPNNTTNNDDNNNGSVTTGPGGNNSIGISLPDLRLTAAEYDELRGGKYRPRPGIKSSGREVVDGMSRRRRTHYRVRIPLKEAEEREAVKMIKLLTQNAQDQQDRQDVQVAAAADASASGATVPGAGVRDGRRGRDGTVLPSTETQERDDEAEEEDEDEEEEGREQAQRGNRTFQEILEDMDEEGSEEEDEEEEEDDEDDEENGSGESGDEGGKPTKKKRPFQETALELENELEQEFEEGGYSDEDDQEDMDGEEEEEEDDEEEEEEQGDEDDGDEEEEGDDYDEEGQGFPRSWGNENDYE</sequence>
<dbReference type="InterPro" id="IPR042536">
    <property type="entry name" value="TFIIIC_tauA_Sfc1"/>
</dbReference>
<keyword evidence="9" id="KW-1185">Reference proteome</keyword>
<evidence type="ECO:0000259" key="6">
    <source>
        <dbReference type="Pfam" id="PF09734"/>
    </source>
</evidence>
<evidence type="ECO:0000313" key="8">
    <source>
        <dbReference type="EMBL" id="KAK4148177.1"/>
    </source>
</evidence>
<feature type="region of interest" description="Disordered" evidence="5">
    <location>
        <begin position="519"/>
        <end position="548"/>
    </location>
</feature>
<dbReference type="PANTHER" id="PTHR13230:SF5">
    <property type="entry name" value="GENERAL TRANSCRIPTION FACTOR 3C POLYPEPTIDE 5"/>
    <property type="match status" value="1"/>
</dbReference>
<dbReference type="InterPro" id="IPR041499">
    <property type="entry name" value="Tfc1/Sfc1_N"/>
</dbReference>
<comment type="caution">
    <text evidence="8">The sequence shown here is derived from an EMBL/GenBank/DDBJ whole genome shotgun (WGS) entry which is preliminary data.</text>
</comment>